<reference evidence="1" key="1">
    <citation type="submission" date="2020-10" db="EMBL/GenBank/DDBJ databases">
        <title>Unveiling of a novel bifunctional photoreceptor, Dualchrome1, isolated from a cosmopolitan green alga.</title>
        <authorList>
            <person name="Suzuki S."/>
            <person name="Kawachi M."/>
        </authorList>
    </citation>
    <scope>NUCLEOTIDE SEQUENCE</scope>
    <source>
        <strain evidence="1">NIES 2893</strain>
    </source>
</reference>
<dbReference type="Proteomes" id="UP000660262">
    <property type="component" value="Unassembled WGS sequence"/>
</dbReference>
<keyword evidence="2" id="KW-1185">Reference proteome</keyword>
<proteinExistence type="predicted"/>
<dbReference type="AlphaFoldDB" id="A0A830HXX2"/>
<name>A0A830HXX2_9CHLO</name>
<accession>A0A830HXX2</accession>
<protein>
    <submittedName>
        <fullName evidence="1">Uncharacterized protein</fullName>
    </submittedName>
</protein>
<dbReference type="EMBL" id="BNJQ01000040">
    <property type="protein sequence ID" value="GHP12306.1"/>
    <property type="molecule type" value="Genomic_DNA"/>
</dbReference>
<organism evidence="1 2">
    <name type="scientific">Pycnococcus provasolii</name>
    <dbReference type="NCBI Taxonomy" id="41880"/>
    <lineage>
        <taxon>Eukaryota</taxon>
        <taxon>Viridiplantae</taxon>
        <taxon>Chlorophyta</taxon>
        <taxon>Pseudoscourfieldiophyceae</taxon>
        <taxon>Pseudoscourfieldiales</taxon>
        <taxon>Pycnococcaceae</taxon>
        <taxon>Pycnococcus</taxon>
    </lineage>
</organism>
<comment type="caution">
    <text evidence="1">The sequence shown here is derived from an EMBL/GenBank/DDBJ whole genome shotgun (WGS) entry which is preliminary data.</text>
</comment>
<sequence length="347" mass="37386">MEVVLAPSLQPAHAHATAAIRWFRANYDYDEDAQPLTLALTSAKQMCASVLKLALVRGSLAFDAQKDATFVYVAALWTRRLKKLIKNALAQEETASPTPTPTHKVSLQHKESARSALLSTLRWAAVRCAERANATPAVKDLRSIAMHADEHDEASNRDSGDDEDALRRHLAHMPPVVPSKRHLGELKGYYYGVRHVRLGREGPPGGVAVLGYHADVSTTCDAKGTWAAHPTRVCIAGVRGAVVQDAWTKLVTKATGHRPRSRLSNEHECASLVLIPDDDGGGGDDDCAASVINGEVDGAVQTQLTSGARAVCVLGAPNVLARWLRGTCVREHVREVCVSGHFVVVAE</sequence>
<evidence type="ECO:0000313" key="2">
    <source>
        <dbReference type="Proteomes" id="UP000660262"/>
    </source>
</evidence>
<evidence type="ECO:0000313" key="1">
    <source>
        <dbReference type="EMBL" id="GHP12306.1"/>
    </source>
</evidence>
<gene>
    <name evidence="1" type="ORF">PPROV_001103400</name>
</gene>